<gene>
    <name evidence="3" type="ORF">ACFQ4C_17785</name>
</gene>
<comment type="caution">
    <text evidence="3">The sequence shown here is derived from an EMBL/GenBank/DDBJ whole genome shotgun (WGS) entry which is preliminary data.</text>
</comment>
<dbReference type="Pfam" id="PF00534">
    <property type="entry name" value="Glycos_transf_1"/>
    <property type="match status" value="1"/>
</dbReference>
<protein>
    <submittedName>
        <fullName evidence="3">Glycosyltransferase family 4 protein</fullName>
    </submittedName>
</protein>
<feature type="domain" description="Glycosyl transferase family 1" evidence="1">
    <location>
        <begin position="215"/>
        <end position="377"/>
    </location>
</feature>
<reference evidence="4" key="1">
    <citation type="journal article" date="2019" name="Int. J. Syst. Evol. Microbiol.">
        <title>The Global Catalogue of Microorganisms (GCM) 10K type strain sequencing project: providing services to taxonomists for standard genome sequencing and annotation.</title>
        <authorList>
            <consortium name="The Broad Institute Genomics Platform"/>
            <consortium name="The Broad Institute Genome Sequencing Center for Infectious Disease"/>
            <person name="Wu L."/>
            <person name="Ma J."/>
        </authorList>
    </citation>
    <scope>NUCLEOTIDE SEQUENCE [LARGE SCALE GENOMIC DNA]</scope>
    <source>
        <strain evidence="4">CCUG 55608</strain>
    </source>
</reference>
<feature type="domain" description="Glycosyltransferase subfamily 4-like N-terminal" evidence="2">
    <location>
        <begin position="16"/>
        <end position="200"/>
    </location>
</feature>
<dbReference type="InterPro" id="IPR050194">
    <property type="entry name" value="Glycosyltransferase_grp1"/>
</dbReference>
<accession>A0ABW3Q6Z3</accession>
<name>A0ABW3Q6Z3_9BACT</name>
<keyword evidence="4" id="KW-1185">Reference proteome</keyword>
<dbReference type="EMBL" id="JBHTLP010000011">
    <property type="protein sequence ID" value="MFD1142982.1"/>
    <property type="molecule type" value="Genomic_DNA"/>
</dbReference>
<sequence length="416" mass="47300">MKILVSSMTFAPDHSGISLYSTDFATYASEIGHDVTVVTGFSWYPNWVKRPEDKGKLFQTDSYKGIKVLRGYLYVPKKVTSITRMLQEITFLIFVFFNFLRAGRQDAIVLFTTPINLGLIGVFFQKLWKAKLIINVQDLQLEAAQSLGMLGKLPIVEVMGKAERYSYQKADLVTSISHAMVNIIKQKGALDDKVYLWPNWIDVKDASNKGIKGNFIKKYPEYKDKIIIGYAGNVGVKQSLSSLVDLSEQFKDRDDLAFLIIGSGGDRDNLKEYAAKKAGSNLHFIDFLSQEDYYSFLSDADIVYLSQKKDSGDAYFPSKLLGIMAKAKLTFVAACRNSEIYKVVTENSLGMSSDIEDLTHMKELLTEYLKNRDEFKKYEVNSFRFVHQFDRKIVLESLFNEIDNLNLRDAYQPALA</sequence>
<dbReference type="PANTHER" id="PTHR45947">
    <property type="entry name" value="SULFOQUINOVOSYL TRANSFERASE SQD2"/>
    <property type="match status" value="1"/>
</dbReference>
<evidence type="ECO:0000259" key="1">
    <source>
        <dbReference type="Pfam" id="PF00534"/>
    </source>
</evidence>
<proteinExistence type="predicted"/>
<dbReference type="InterPro" id="IPR001296">
    <property type="entry name" value="Glyco_trans_1"/>
</dbReference>
<evidence type="ECO:0000313" key="4">
    <source>
        <dbReference type="Proteomes" id="UP001597116"/>
    </source>
</evidence>
<dbReference type="CDD" id="cd03794">
    <property type="entry name" value="GT4_WbuB-like"/>
    <property type="match status" value="1"/>
</dbReference>
<evidence type="ECO:0000259" key="2">
    <source>
        <dbReference type="Pfam" id="PF13579"/>
    </source>
</evidence>
<organism evidence="3 4">
    <name type="scientific">Larkinella insperata</name>
    <dbReference type="NCBI Taxonomy" id="332158"/>
    <lineage>
        <taxon>Bacteria</taxon>
        <taxon>Pseudomonadati</taxon>
        <taxon>Bacteroidota</taxon>
        <taxon>Cytophagia</taxon>
        <taxon>Cytophagales</taxon>
        <taxon>Spirosomataceae</taxon>
        <taxon>Larkinella</taxon>
    </lineage>
</organism>
<dbReference type="PANTHER" id="PTHR45947:SF3">
    <property type="entry name" value="SULFOQUINOVOSYL TRANSFERASE SQD2"/>
    <property type="match status" value="1"/>
</dbReference>
<dbReference type="InterPro" id="IPR028098">
    <property type="entry name" value="Glyco_trans_4-like_N"/>
</dbReference>
<dbReference type="Pfam" id="PF13579">
    <property type="entry name" value="Glyco_trans_4_4"/>
    <property type="match status" value="1"/>
</dbReference>
<dbReference type="SUPFAM" id="SSF53756">
    <property type="entry name" value="UDP-Glycosyltransferase/glycogen phosphorylase"/>
    <property type="match status" value="1"/>
</dbReference>
<dbReference type="Proteomes" id="UP001597116">
    <property type="component" value="Unassembled WGS sequence"/>
</dbReference>
<dbReference type="Gene3D" id="3.40.50.2000">
    <property type="entry name" value="Glycogen Phosphorylase B"/>
    <property type="match status" value="2"/>
</dbReference>
<evidence type="ECO:0000313" key="3">
    <source>
        <dbReference type="EMBL" id="MFD1142982.1"/>
    </source>
</evidence>